<evidence type="ECO:0000256" key="1">
    <source>
        <dbReference type="ARBA" id="ARBA00020998"/>
    </source>
</evidence>
<dbReference type="Gene3D" id="3.30.70.120">
    <property type="match status" value="1"/>
</dbReference>
<dbReference type="EMBL" id="JAUKTV010000003">
    <property type="protein sequence ID" value="KAK0742059.1"/>
    <property type="molecule type" value="Genomic_DNA"/>
</dbReference>
<evidence type="ECO:0000313" key="2">
    <source>
        <dbReference type="EMBL" id="KAK0742059.1"/>
    </source>
</evidence>
<dbReference type="PANTHER" id="PTHR41774:SF1">
    <property type="entry name" value="NGG1P INTERACTING FACTOR NIF3"/>
    <property type="match status" value="1"/>
</dbReference>
<protein>
    <recommendedName>
        <fullName evidence="1">ATP phosphoribosyltransferase</fullName>
    </recommendedName>
</protein>
<accession>A0AA40EMH6</accession>
<sequence length="117" mass="12706">MGLAIKPAAARFKLIFYVPPTHLQICKDAIFAAGAGRYPGPGNYTECCWTTLGIGQFNPGEGANPHTGEIGALTQKEEARVETLCVSEDVVRSAVTALKSVHPYEEPAYEVFKMENF</sequence>
<organism evidence="2 3">
    <name type="scientific">Apiosordaria backusii</name>
    <dbReference type="NCBI Taxonomy" id="314023"/>
    <lineage>
        <taxon>Eukaryota</taxon>
        <taxon>Fungi</taxon>
        <taxon>Dikarya</taxon>
        <taxon>Ascomycota</taxon>
        <taxon>Pezizomycotina</taxon>
        <taxon>Sordariomycetes</taxon>
        <taxon>Sordariomycetidae</taxon>
        <taxon>Sordariales</taxon>
        <taxon>Lasiosphaeriaceae</taxon>
        <taxon>Apiosordaria</taxon>
    </lineage>
</organism>
<dbReference type="SUPFAM" id="SSF102705">
    <property type="entry name" value="NIF3 (NGG1p interacting factor 3)-like"/>
    <property type="match status" value="1"/>
</dbReference>
<dbReference type="InterPro" id="IPR036069">
    <property type="entry name" value="DUF34/NIF3_sf"/>
</dbReference>
<dbReference type="InterPro" id="IPR015867">
    <property type="entry name" value="N-reg_PII/ATP_PRibTrfase_C"/>
</dbReference>
<proteinExistence type="predicted"/>
<comment type="caution">
    <text evidence="2">The sequence shown here is derived from an EMBL/GenBank/DDBJ whole genome shotgun (WGS) entry which is preliminary data.</text>
</comment>
<gene>
    <name evidence="2" type="ORF">B0T21DRAFT_360579</name>
</gene>
<evidence type="ECO:0000313" key="3">
    <source>
        <dbReference type="Proteomes" id="UP001172159"/>
    </source>
</evidence>
<keyword evidence="3" id="KW-1185">Reference proteome</keyword>
<reference evidence="2" key="1">
    <citation type="submission" date="2023-06" db="EMBL/GenBank/DDBJ databases">
        <title>Genome-scale phylogeny and comparative genomics of the fungal order Sordariales.</title>
        <authorList>
            <consortium name="Lawrence Berkeley National Laboratory"/>
            <person name="Hensen N."/>
            <person name="Bonometti L."/>
            <person name="Westerberg I."/>
            <person name="Brannstrom I.O."/>
            <person name="Guillou S."/>
            <person name="Cros-Aarteil S."/>
            <person name="Calhoun S."/>
            <person name="Haridas S."/>
            <person name="Kuo A."/>
            <person name="Mondo S."/>
            <person name="Pangilinan J."/>
            <person name="Riley R."/>
            <person name="Labutti K."/>
            <person name="Andreopoulos B."/>
            <person name="Lipzen A."/>
            <person name="Chen C."/>
            <person name="Yanf M."/>
            <person name="Daum C."/>
            <person name="Ng V."/>
            <person name="Clum A."/>
            <person name="Steindorff A."/>
            <person name="Ohm R."/>
            <person name="Martin F."/>
            <person name="Silar P."/>
            <person name="Natvig D."/>
            <person name="Lalanne C."/>
            <person name="Gautier V."/>
            <person name="Ament-Velasquez S.L."/>
            <person name="Kruys A."/>
            <person name="Hutchinson M.I."/>
            <person name="Powell A.J."/>
            <person name="Barry K."/>
            <person name="Miller A.N."/>
            <person name="Grigoriev I.V."/>
            <person name="Debuchy R."/>
            <person name="Gladieux P."/>
            <person name="Thoren M.H."/>
            <person name="Johannesson H."/>
        </authorList>
    </citation>
    <scope>NUCLEOTIDE SEQUENCE</scope>
    <source>
        <strain evidence="2">CBS 540.89</strain>
    </source>
</reference>
<name>A0AA40EMH6_9PEZI</name>
<dbReference type="Proteomes" id="UP001172159">
    <property type="component" value="Unassembled WGS sequence"/>
</dbReference>
<dbReference type="AlphaFoldDB" id="A0AA40EMH6"/>
<dbReference type="PANTHER" id="PTHR41774">
    <property type="match status" value="1"/>
</dbReference>